<dbReference type="RefSeq" id="WP_197706759.1">
    <property type="nucleotide sequence ID" value="NZ_AP018111.1"/>
</dbReference>
<dbReference type="EMBL" id="AP018111">
    <property type="protein sequence ID" value="BAX57657.1"/>
    <property type="molecule type" value="Genomic_DNA"/>
</dbReference>
<evidence type="ECO:0000313" key="1">
    <source>
        <dbReference type="EMBL" id="BAX57657.1"/>
    </source>
</evidence>
<dbReference type="AlphaFoldDB" id="A0A1Y1BJB7"/>
<evidence type="ECO:0000313" key="2">
    <source>
        <dbReference type="Proteomes" id="UP000218432"/>
    </source>
</evidence>
<dbReference type="Gene3D" id="2.60.120.430">
    <property type="entry name" value="Galactose-binding lectin"/>
    <property type="match status" value="1"/>
</dbReference>
<organism evidence="1 2">
    <name type="scientific">Burkholderia stabilis</name>
    <dbReference type="NCBI Taxonomy" id="95485"/>
    <lineage>
        <taxon>Bacteria</taxon>
        <taxon>Pseudomonadati</taxon>
        <taxon>Pseudomonadota</taxon>
        <taxon>Betaproteobacteria</taxon>
        <taxon>Burkholderiales</taxon>
        <taxon>Burkholderiaceae</taxon>
        <taxon>Burkholderia</taxon>
        <taxon>Burkholderia cepacia complex</taxon>
    </lineage>
</organism>
<accession>A0A1Y1BJB7</accession>
<dbReference type="Proteomes" id="UP000218432">
    <property type="component" value="Chromosome 1"/>
</dbReference>
<proteinExistence type="predicted"/>
<dbReference type="NCBIfam" id="NF040572">
    <property type="entry name" value="heme_bind_FMP"/>
    <property type="match status" value="1"/>
</dbReference>
<reference evidence="1 2" key="1">
    <citation type="journal article" date="2017" name="Genome Announc.">
        <title>Complete Genome Sequence of Burkholderia stabilis FERMP-21014.</title>
        <authorList>
            <person name="Konishi K."/>
            <person name="Kumagai T."/>
            <person name="Sakasegawa S."/>
            <person name="Tamura T."/>
        </authorList>
    </citation>
    <scope>NUCLEOTIDE SEQUENCE [LARGE SCALE GENOMIC DNA]</scope>
    <source>
        <strain evidence="1 2">FERMP-21014</strain>
    </source>
</reference>
<sequence>MQQSIQPVAITVQANQAWQSTGITLDGSVGVTIAYQKGLWTADPTTNNGEPYDAKGCPGYKINGSQFSSYPLHDNQLEGALVGRVGDSGTPFLIGDGPTTVPQGQKGTLSFVINDDLAHQHGNGLKDNQGSVTVYVYPANTAPDLSAPLVVDPPQTAPGIPNATLLGPLQHLLGTWTNQPLGSSGKGGTDAPFSYNVMPLPQKDPTSPQNYILKNSSYYEELTFTAIHGPVLNRGGIGAQVAYTVFYSQRVYFADGQNKDALVHAENGSLLLLGDIKQQLGPYGNGNLPGLGNQTVADSVPPTQEFNLVKQVAVPHGNSILALGSYTYGSGAPTIPTAVVLPTNVDTTPYRTLSQVTNPNPTYTLNPNQALVDALEIQAPDAYIKLTVSSTNGKGAVTNIGFEQQHANVASYDFTYWLESLDGGVSYTQLQYSQTISLQLPMSGGSVPFPHVTVNTLTKKSS</sequence>
<gene>
    <name evidence="1" type="ORF">BSFP_004500</name>
</gene>
<name>A0A1Y1BJB7_9BURK</name>
<protein>
    <submittedName>
        <fullName evidence="1">Uncharacterized protein</fullName>
    </submittedName>
</protein>
<dbReference type="InterPro" id="IPR047975">
    <property type="entry name" value="Heme_bind_FMP"/>
</dbReference>